<dbReference type="AlphaFoldDB" id="A0A914XF31"/>
<organism evidence="1 2">
    <name type="scientific">Plectus sambesii</name>
    <dbReference type="NCBI Taxonomy" id="2011161"/>
    <lineage>
        <taxon>Eukaryota</taxon>
        <taxon>Metazoa</taxon>
        <taxon>Ecdysozoa</taxon>
        <taxon>Nematoda</taxon>
        <taxon>Chromadorea</taxon>
        <taxon>Plectida</taxon>
        <taxon>Plectina</taxon>
        <taxon>Plectoidea</taxon>
        <taxon>Plectidae</taxon>
        <taxon>Plectus</taxon>
    </lineage>
</organism>
<dbReference type="Proteomes" id="UP000887566">
    <property type="component" value="Unplaced"/>
</dbReference>
<name>A0A914XF31_9BILA</name>
<keyword evidence="1" id="KW-1185">Reference proteome</keyword>
<proteinExistence type="predicted"/>
<protein>
    <submittedName>
        <fullName evidence="2">Uncharacterized protein</fullName>
    </submittedName>
</protein>
<evidence type="ECO:0000313" key="2">
    <source>
        <dbReference type="WBParaSite" id="PSAMB.scaffold7983size6800.g30805.t1"/>
    </source>
</evidence>
<evidence type="ECO:0000313" key="1">
    <source>
        <dbReference type="Proteomes" id="UP000887566"/>
    </source>
</evidence>
<dbReference type="WBParaSite" id="PSAMB.scaffold7983size6800.g30805.t1">
    <property type="protein sequence ID" value="PSAMB.scaffold7983size6800.g30805.t1"/>
    <property type="gene ID" value="PSAMB.scaffold7983size6800.g30805"/>
</dbReference>
<sequence length="187" mass="20298">MLLLLVHEIGDNGDNGDGCTPPAPTSAIVQNDAASKSTLVRRSKTDALGGLGEGGGDGLRIDGLVRATQRTAAVMQALYERVRFCGLFFDIRSPNYRPCKTARTPLQPADGRLPTTENHECVQRFGANGRKMTRSISTGTFSHSTYGRTRESRAASAPMFVGPLFPTTESFRASVIYSHWPSNWCDC</sequence>
<reference evidence="2" key="1">
    <citation type="submission" date="2022-11" db="UniProtKB">
        <authorList>
            <consortium name="WormBaseParasite"/>
        </authorList>
    </citation>
    <scope>IDENTIFICATION</scope>
</reference>
<accession>A0A914XF31</accession>